<reference evidence="2" key="1">
    <citation type="submission" date="2022-09" db="EMBL/GenBank/DDBJ databases">
        <title>Genome analysis and characterization of larvicidal activity of Brevibacillus strains.</title>
        <authorList>
            <person name="Patrusheva E.V."/>
            <person name="Izotova A.O."/>
            <person name="Toshchakov S.V."/>
            <person name="Sineoky S.P."/>
        </authorList>
    </citation>
    <scope>NUCLEOTIDE SEQUENCE</scope>
    <source>
        <strain evidence="2">VKPM_B-13247</strain>
    </source>
</reference>
<evidence type="ECO:0000259" key="1">
    <source>
        <dbReference type="PROSITE" id="PS50943"/>
    </source>
</evidence>
<dbReference type="AlphaFoldDB" id="A0AAP3G635"/>
<dbReference type="PROSITE" id="PS50943">
    <property type="entry name" value="HTH_CROC1"/>
    <property type="match status" value="1"/>
</dbReference>
<accession>A0AAP3G635</accession>
<dbReference type="GO" id="GO:0003677">
    <property type="term" value="F:DNA binding"/>
    <property type="evidence" value="ECO:0007669"/>
    <property type="project" value="InterPro"/>
</dbReference>
<protein>
    <submittedName>
        <fullName evidence="2">Helix-turn-helix transcriptional regulator</fullName>
    </submittedName>
</protein>
<comment type="caution">
    <text evidence="2">The sequence shown here is derived from an EMBL/GenBank/DDBJ whole genome shotgun (WGS) entry which is preliminary data.</text>
</comment>
<dbReference type="InterPro" id="IPR010982">
    <property type="entry name" value="Lambda_DNA-bd_dom_sf"/>
</dbReference>
<proteinExistence type="predicted"/>
<sequence length="70" mass="8332">MGFTYKPLWKMMIDKDMKKKDLREILGFHSITVAKMGRDEYVSMEVLDKLCNYFGVSIEEIIEHMPDKKE</sequence>
<dbReference type="EMBL" id="JAPTNE010000003">
    <property type="protein sequence ID" value="MCZ0805893.1"/>
    <property type="molecule type" value="Genomic_DNA"/>
</dbReference>
<dbReference type="CDD" id="cd00093">
    <property type="entry name" value="HTH_XRE"/>
    <property type="match status" value="1"/>
</dbReference>
<name>A0AAP3G635_BRELA</name>
<evidence type="ECO:0000313" key="2">
    <source>
        <dbReference type="EMBL" id="MCZ0805893.1"/>
    </source>
</evidence>
<dbReference type="RefSeq" id="WP_258432871.1">
    <property type="nucleotide sequence ID" value="NZ_JANSGW010000003.1"/>
</dbReference>
<gene>
    <name evidence="2" type="ORF">O0554_03015</name>
</gene>
<dbReference type="Pfam" id="PF13443">
    <property type="entry name" value="HTH_26"/>
    <property type="match status" value="1"/>
</dbReference>
<dbReference type="Gene3D" id="1.10.260.40">
    <property type="entry name" value="lambda repressor-like DNA-binding domains"/>
    <property type="match status" value="1"/>
</dbReference>
<organism evidence="2 3">
    <name type="scientific">Brevibacillus laterosporus</name>
    <name type="common">Bacillus laterosporus</name>
    <dbReference type="NCBI Taxonomy" id="1465"/>
    <lineage>
        <taxon>Bacteria</taxon>
        <taxon>Bacillati</taxon>
        <taxon>Bacillota</taxon>
        <taxon>Bacilli</taxon>
        <taxon>Bacillales</taxon>
        <taxon>Paenibacillaceae</taxon>
        <taxon>Brevibacillus</taxon>
    </lineage>
</organism>
<feature type="domain" description="HTH cro/C1-type" evidence="1">
    <location>
        <begin position="41"/>
        <end position="61"/>
    </location>
</feature>
<evidence type="ECO:0000313" key="3">
    <source>
        <dbReference type="Proteomes" id="UP001077662"/>
    </source>
</evidence>
<dbReference type="Proteomes" id="UP001077662">
    <property type="component" value="Unassembled WGS sequence"/>
</dbReference>
<dbReference type="SUPFAM" id="SSF47413">
    <property type="entry name" value="lambda repressor-like DNA-binding domains"/>
    <property type="match status" value="1"/>
</dbReference>
<dbReference type="InterPro" id="IPR001387">
    <property type="entry name" value="Cro/C1-type_HTH"/>
</dbReference>